<protein>
    <submittedName>
        <fullName evidence="1">Phage tail protein</fullName>
    </submittedName>
</protein>
<evidence type="ECO:0000313" key="1">
    <source>
        <dbReference type="EMBL" id="MCY0788762.1"/>
    </source>
</evidence>
<gene>
    <name evidence="1" type="ORF">N0392_03545</name>
</gene>
<accession>A0A9Q4CMA5</accession>
<dbReference type="Proteomes" id="UP001076655">
    <property type="component" value="Unassembled WGS sequence"/>
</dbReference>
<name>A0A9Q4CMA5_MORMO</name>
<organism evidence="1 2">
    <name type="scientific">Morganella morganii</name>
    <name type="common">Proteus morganii</name>
    <dbReference type="NCBI Taxonomy" id="582"/>
    <lineage>
        <taxon>Bacteria</taxon>
        <taxon>Pseudomonadati</taxon>
        <taxon>Pseudomonadota</taxon>
        <taxon>Gammaproteobacteria</taxon>
        <taxon>Enterobacterales</taxon>
        <taxon>Morganellaceae</taxon>
        <taxon>Morganella</taxon>
    </lineage>
</organism>
<dbReference type="InterPro" id="IPR010265">
    <property type="entry name" value="Phage_lambda_TipM"/>
</dbReference>
<sequence length="109" mass="12787">MDEFKWRPEDACQINNEPKVRVAKFGNGYEQRAKDGMNNHLKTYNLAFIKPVSVGREIDNFLSQRGAVESFLWLTGDDRTLRTFVCRNWQVTRKQSVWQIDCVFEEVVA</sequence>
<dbReference type="Pfam" id="PF05939">
    <property type="entry name" value="Phage_min_tail"/>
    <property type="match status" value="1"/>
</dbReference>
<reference evidence="1" key="1">
    <citation type="submission" date="2022-08" db="EMBL/GenBank/DDBJ databases">
        <authorList>
            <person name="Dale J.L."/>
        </authorList>
    </citation>
    <scope>NUCLEOTIDE SEQUENCE</scope>
    <source>
        <strain evidence="1">2022EL-00758</strain>
    </source>
</reference>
<dbReference type="EMBL" id="JAPNMI010000002">
    <property type="protein sequence ID" value="MCY0788762.1"/>
    <property type="molecule type" value="Genomic_DNA"/>
</dbReference>
<dbReference type="AlphaFoldDB" id="A0A9Q4CMA5"/>
<proteinExistence type="predicted"/>
<dbReference type="RefSeq" id="WP_260249028.1">
    <property type="nucleotide sequence ID" value="NZ_JALMEJ010000003.1"/>
</dbReference>
<evidence type="ECO:0000313" key="2">
    <source>
        <dbReference type="Proteomes" id="UP001076655"/>
    </source>
</evidence>
<comment type="caution">
    <text evidence="1">The sequence shown here is derived from an EMBL/GenBank/DDBJ whole genome shotgun (WGS) entry which is preliminary data.</text>
</comment>